<accession>A0ABQ0YJY9</accession>
<evidence type="ECO:0000313" key="1">
    <source>
        <dbReference type="EMBL" id="GES36803.1"/>
    </source>
</evidence>
<dbReference type="Proteomes" id="UP000325466">
    <property type="component" value="Unassembled WGS sequence"/>
</dbReference>
<dbReference type="InterPro" id="IPR029039">
    <property type="entry name" value="Flavoprotein-like_sf"/>
</dbReference>
<reference evidence="1 2" key="1">
    <citation type="journal article" date="2018" name="Biodegradation">
        <title>1,4-Dioxane degradation characteristics of Rhodococcus aetherivorans JCM 14343.</title>
        <authorList>
            <person name="Inoue D."/>
            <person name="Tsunoda T."/>
            <person name="Yamamoto N."/>
            <person name="Ike M."/>
            <person name="Sei K."/>
        </authorList>
    </citation>
    <scope>NUCLEOTIDE SEQUENCE [LARGE SCALE GENOMIC DNA]</scope>
    <source>
        <strain evidence="1 2">JCM 14343</strain>
    </source>
</reference>
<dbReference type="Gene3D" id="3.40.50.360">
    <property type="match status" value="1"/>
</dbReference>
<keyword evidence="2" id="KW-1185">Reference proteome</keyword>
<dbReference type="EMBL" id="BLAH01000076">
    <property type="protein sequence ID" value="GES36803.1"/>
    <property type="molecule type" value="Genomic_DNA"/>
</dbReference>
<protein>
    <submittedName>
        <fullName evidence="1">Flavodoxin</fullName>
    </submittedName>
</protein>
<name>A0ABQ0YJY9_9NOCA</name>
<organism evidence="1 2">
    <name type="scientific">Rhodococcus aetherivorans</name>
    <dbReference type="NCBI Taxonomy" id="191292"/>
    <lineage>
        <taxon>Bacteria</taxon>
        <taxon>Bacillati</taxon>
        <taxon>Actinomycetota</taxon>
        <taxon>Actinomycetes</taxon>
        <taxon>Mycobacteriales</taxon>
        <taxon>Nocardiaceae</taxon>
        <taxon>Rhodococcus</taxon>
    </lineage>
</organism>
<evidence type="ECO:0000313" key="2">
    <source>
        <dbReference type="Proteomes" id="UP000325466"/>
    </source>
</evidence>
<gene>
    <name evidence="1" type="ORF">RAJCM14343_2056</name>
</gene>
<proteinExistence type="predicted"/>
<comment type="caution">
    <text evidence="1">The sequence shown here is derived from an EMBL/GenBank/DDBJ whole genome shotgun (WGS) entry which is preliminary data.</text>
</comment>
<sequence>MIMWAFAERLDVAGTRVHPITTHAVSGLGSVPDDYEQDCRGATLGEGLAVRGEEVRDAGDAVDSWLQRTGLL</sequence>